<organism evidence="2 3">
    <name type="scientific">Nocardia africana</name>
    <dbReference type="NCBI Taxonomy" id="134964"/>
    <lineage>
        <taxon>Bacteria</taxon>
        <taxon>Bacillati</taxon>
        <taxon>Actinomycetota</taxon>
        <taxon>Actinomycetes</taxon>
        <taxon>Mycobacteriales</taxon>
        <taxon>Nocardiaceae</taxon>
        <taxon>Nocardia</taxon>
    </lineage>
</organism>
<evidence type="ECO:0000256" key="1">
    <source>
        <dbReference type="SAM" id="MobiDB-lite"/>
    </source>
</evidence>
<dbReference type="EMBL" id="UGRU01000001">
    <property type="protein sequence ID" value="SUA44840.1"/>
    <property type="molecule type" value="Genomic_DNA"/>
</dbReference>
<evidence type="ECO:0000313" key="2">
    <source>
        <dbReference type="EMBL" id="SUA44840.1"/>
    </source>
</evidence>
<evidence type="ECO:0000313" key="3">
    <source>
        <dbReference type="Proteomes" id="UP000255082"/>
    </source>
</evidence>
<gene>
    <name evidence="2" type="ORF">NCTC13184_03362</name>
</gene>
<protein>
    <submittedName>
        <fullName evidence="2">Uncharacterized protein</fullName>
    </submittedName>
</protein>
<feature type="compositionally biased region" description="Basic and acidic residues" evidence="1">
    <location>
        <begin position="109"/>
        <end position="119"/>
    </location>
</feature>
<dbReference type="RefSeq" id="WP_062965253.1">
    <property type="nucleotide sequence ID" value="NZ_JAJFOE010000001.1"/>
</dbReference>
<name>A0A378WU31_9NOCA</name>
<reference evidence="2 3" key="1">
    <citation type="submission" date="2018-06" db="EMBL/GenBank/DDBJ databases">
        <authorList>
            <consortium name="Pathogen Informatics"/>
            <person name="Doyle S."/>
        </authorList>
    </citation>
    <scope>NUCLEOTIDE SEQUENCE [LARGE SCALE GENOMIC DNA]</scope>
    <source>
        <strain evidence="2 3">NCTC13184</strain>
    </source>
</reference>
<accession>A0A378WU31</accession>
<dbReference type="Proteomes" id="UP000255082">
    <property type="component" value="Unassembled WGS sequence"/>
</dbReference>
<sequence length="156" mass="17115">MITEISQRDVVFTPFMLRIRAVLDSGTLPEGRRFRAERSETCAIAVAVDEWVGLRAYAEHMVAEANAMLGPGVERIELRDEYGTGVLAFELGWAGRRYRLFVRQEDRHSGRLETGDDHNGVPQRPSGASGIDDLVIDLIAGPARAGGDSSRDTSSV</sequence>
<dbReference type="OrthoDB" id="3690014at2"/>
<dbReference type="AlphaFoldDB" id="A0A378WU31"/>
<proteinExistence type="predicted"/>
<feature type="region of interest" description="Disordered" evidence="1">
    <location>
        <begin position="109"/>
        <end position="130"/>
    </location>
</feature>